<feature type="domain" description="Histidine kinase" evidence="8">
    <location>
        <begin position="294"/>
        <end position="383"/>
    </location>
</feature>
<dbReference type="InterPro" id="IPR011495">
    <property type="entry name" value="Sig_transdc_His_kin_sub2_dim/P"/>
</dbReference>
<reference evidence="9 10" key="1">
    <citation type="submission" date="2023-03" db="EMBL/GenBank/DDBJ databases">
        <authorList>
            <person name="Kaur S."/>
            <person name="Espinosa-Saiz D."/>
            <person name="Velazquez E."/>
            <person name="Menendez E."/>
            <person name="diCenzo G.C."/>
        </authorList>
    </citation>
    <scope>NUCLEOTIDE SEQUENCE [LARGE SCALE GENOMIC DNA]</scope>
    <source>
        <strain evidence="9 10">LMG 24692</strain>
    </source>
</reference>
<dbReference type="InterPro" id="IPR003594">
    <property type="entry name" value="HATPase_dom"/>
</dbReference>
<organism evidence="9 10">
    <name type="scientific">Sinorhizobium garamanticum</name>
    <dbReference type="NCBI Taxonomy" id="680247"/>
    <lineage>
        <taxon>Bacteria</taxon>
        <taxon>Pseudomonadati</taxon>
        <taxon>Pseudomonadota</taxon>
        <taxon>Alphaproteobacteria</taxon>
        <taxon>Hyphomicrobiales</taxon>
        <taxon>Rhizobiaceae</taxon>
        <taxon>Sinorhizobium/Ensifer group</taxon>
        <taxon>Sinorhizobium</taxon>
    </lineage>
</organism>
<dbReference type="SMART" id="SM00911">
    <property type="entry name" value="HWE_HK"/>
    <property type="match status" value="1"/>
</dbReference>
<dbReference type="InterPro" id="IPR003018">
    <property type="entry name" value="GAF"/>
</dbReference>
<dbReference type="Pfam" id="PF02518">
    <property type="entry name" value="HATPase_c"/>
    <property type="match status" value="1"/>
</dbReference>
<keyword evidence="7 9" id="KW-0067">ATP-binding</keyword>
<keyword evidence="10" id="KW-1185">Reference proteome</keyword>
<evidence type="ECO:0000256" key="4">
    <source>
        <dbReference type="ARBA" id="ARBA00022679"/>
    </source>
</evidence>
<comment type="catalytic activity">
    <reaction evidence="1">
        <text>ATP + protein L-histidine = ADP + protein N-phospho-L-histidine.</text>
        <dbReference type="EC" id="2.7.13.3"/>
    </reaction>
</comment>
<dbReference type="RefSeq" id="WP_280657876.1">
    <property type="nucleotide sequence ID" value="NZ_CP120373.1"/>
</dbReference>
<dbReference type="Proteomes" id="UP001229355">
    <property type="component" value="Chromosome 1"/>
</dbReference>
<dbReference type="InterPro" id="IPR005467">
    <property type="entry name" value="His_kinase_dom"/>
</dbReference>
<dbReference type="InterPro" id="IPR011102">
    <property type="entry name" value="Sig_transdc_His_kinase_HWE"/>
</dbReference>
<gene>
    <name evidence="9" type="ORF">PZN02_002025</name>
</gene>
<evidence type="ECO:0000256" key="2">
    <source>
        <dbReference type="ARBA" id="ARBA00012438"/>
    </source>
</evidence>
<dbReference type="PANTHER" id="PTHR41523">
    <property type="entry name" value="TWO-COMPONENT SYSTEM SENSOR PROTEIN"/>
    <property type="match status" value="1"/>
</dbReference>
<dbReference type="PROSITE" id="PS50109">
    <property type="entry name" value="HIS_KIN"/>
    <property type="match status" value="1"/>
</dbReference>
<dbReference type="Pfam" id="PF01590">
    <property type="entry name" value="GAF"/>
    <property type="match status" value="1"/>
</dbReference>
<keyword evidence="5" id="KW-0547">Nucleotide-binding</keyword>
<evidence type="ECO:0000256" key="1">
    <source>
        <dbReference type="ARBA" id="ARBA00000085"/>
    </source>
</evidence>
<dbReference type="Gene3D" id="3.30.450.20">
    <property type="entry name" value="PAS domain"/>
    <property type="match status" value="1"/>
</dbReference>
<dbReference type="Pfam" id="PF07568">
    <property type="entry name" value="HisKA_2"/>
    <property type="match status" value="1"/>
</dbReference>
<name>A0ABY8D668_9HYPH</name>
<dbReference type="InterPro" id="IPR004358">
    <property type="entry name" value="Sig_transdc_His_kin-like_C"/>
</dbReference>
<evidence type="ECO:0000256" key="6">
    <source>
        <dbReference type="ARBA" id="ARBA00022777"/>
    </source>
</evidence>
<evidence type="ECO:0000256" key="3">
    <source>
        <dbReference type="ARBA" id="ARBA00022553"/>
    </source>
</evidence>
<dbReference type="SMART" id="SM00065">
    <property type="entry name" value="GAF"/>
    <property type="match status" value="1"/>
</dbReference>
<dbReference type="GO" id="GO:0005524">
    <property type="term" value="F:ATP binding"/>
    <property type="evidence" value="ECO:0007669"/>
    <property type="project" value="UniProtKB-KW"/>
</dbReference>
<keyword evidence="4" id="KW-0808">Transferase</keyword>
<evidence type="ECO:0000256" key="5">
    <source>
        <dbReference type="ARBA" id="ARBA00022741"/>
    </source>
</evidence>
<accession>A0ABY8D668</accession>
<keyword evidence="6" id="KW-0418">Kinase</keyword>
<sequence length="387" mass="42221">MRQAQELKENRLGLSDRYDVAVTSAAPAFDEIVGLATEVCDAPVATIHFVDEGDQWIQAATSLRDEDSADPGSICALAQPSDEVIVVRDLVTDARFRNYLRTHPASSVRFYAAASLVAPDGTYVGALCVLDRQPRDLSDKQRSLLKALARRVITELELRRSLEAERVARRDAEQLLMEKDRLLAQNHVLMQEVDHRVKNSLQLVSSMLTLQARRLTNIEAALAIKEAQRRIASVAAAHDQLYRASGSDRVDMSVFLEGICGALAAHRPSNVDGIEVRAQPIEFGSKRAMKTGMLVAELVMNGLKHAYPADRHGSIRVELWSTGSIARLTVSDDGVGLPSDFNNEDSPGLGMRLIRSIVDQFGGTLRVEAGHGARVVVDIPKNGANAG</sequence>
<evidence type="ECO:0000313" key="10">
    <source>
        <dbReference type="Proteomes" id="UP001229355"/>
    </source>
</evidence>
<keyword evidence="3" id="KW-0597">Phosphoprotein</keyword>
<dbReference type="SMART" id="SM00387">
    <property type="entry name" value="HATPase_c"/>
    <property type="match status" value="1"/>
</dbReference>
<dbReference type="SUPFAM" id="SSF55781">
    <property type="entry name" value="GAF domain-like"/>
    <property type="match status" value="1"/>
</dbReference>
<dbReference type="InterPro" id="IPR029016">
    <property type="entry name" value="GAF-like_dom_sf"/>
</dbReference>
<proteinExistence type="predicted"/>
<evidence type="ECO:0000256" key="7">
    <source>
        <dbReference type="ARBA" id="ARBA00022840"/>
    </source>
</evidence>
<dbReference type="Gene3D" id="3.30.565.10">
    <property type="entry name" value="Histidine kinase-like ATPase, C-terminal domain"/>
    <property type="match status" value="1"/>
</dbReference>
<dbReference type="InterPro" id="IPR036890">
    <property type="entry name" value="HATPase_C_sf"/>
</dbReference>
<dbReference type="Gene3D" id="3.30.450.40">
    <property type="match status" value="1"/>
</dbReference>
<evidence type="ECO:0000259" key="8">
    <source>
        <dbReference type="PROSITE" id="PS50109"/>
    </source>
</evidence>
<dbReference type="PRINTS" id="PR00344">
    <property type="entry name" value="BCTRLSENSOR"/>
</dbReference>
<dbReference type="EMBL" id="CP120373">
    <property type="protein sequence ID" value="WEX85792.1"/>
    <property type="molecule type" value="Genomic_DNA"/>
</dbReference>
<dbReference type="SUPFAM" id="SSF55874">
    <property type="entry name" value="ATPase domain of HSP90 chaperone/DNA topoisomerase II/histidine kinase"/>
    <property type="match status" value="1"/>
</dbReference>
<protein>
    <recommendedName>
        <fullName evidence="2">histidine kinase</fullName>
        <ecNumber evidence="2">2.7.13.3</ecNumber>
    </recommendedName>
</protein>
<dbReference type="PANTHER" id="PTHR41523:SF8">
    <property type="entry name" value="ETHYLENE RESPONSE SENSOR PROTEIN"/>
    <property type="match status" value="1"/>
</dbReference>
<dbReference type="EC" id="2.7.13.3" evidence="2"/>
<evidence type="ECO:0000313" key="9">
    <source>
        <dbReference type="EMBL" id="WEX85792.1"/>
    </source>
</evidence>